<dbReference type="AlphaFoldDB" id="D6TE51"/>
<dbReference type="GO" id="GO:0006825">
    <property type="term" value="P:copper ion transport"/>
    <property type="evidence" value="ECO:0007669"/>
    <property type="project" value="InterPro"/>
</dbReference>
<sequence length="93" mass="9897">MQELTLSVPDMSCQHCVNTIDKALTQLPGVEQVQVDLATKLVQVQYQPEQIASPQMEGAVSNAGYTVADVKSTPMPVVQQQGGCSCGCQTSNN</sequence>
<dbReference type="PROSITE" id="PS50846">
    <property type="entry name" value="HMA_2"/>
    <property type="match status" value="1"/>
</dbReference>
<protein>
    <recommendedName>
        <fullName evidence="1">Copper chaperone CopZ</fullName>
    </recommendedName>
</protein>
<dbReference type="InterPro" id="IPR000428">
    <property type="entry name" value="Cu-bd"/>
</dbReference>
<reference evidence="4 5" key="1">
    <citation type="journal article" date="2011" name="Stand. Genomic Sci.">
        <title>Non-contiguous finished genome sequence and contextual data of the filamentous soil bacterium Ktedonobacter racemifer type strain (SOSP1-21).</title>
        <authorList>
            <person name="Chang Y.J."/>
            <person name="Land M."/>
            <person name="Hauser L."/>
            <person name="Chertkov O."/>
            <person name="Del Rio T.G."/>
            <person name="Nolan M."/>
            <person name="Copeland A."/>
            <person name="Tice H."/>
            <person name="Cheng J.F."/>
            <person name="Lucas S."/>
            <person name="Han C."/>
            <person name="Goodwin L."/>
            <person name="Pitluck S."/>
            <person name="Ivanova N."/>
            <person name="Ovchinikova G."/>
            <person name="Pati A."/>
            <person name="Chen A."/>
            <person name="Palaniappan K."/>
            <person name="Mavromatis K."/>
            <person name="Liolios K."/>
            <person name="Brettin T."/>
            <person name="Fiebig A."/>
            <person name="Rohde M."/>
            <person name="Abt B."/>
            <person name="Goker M."/>
            <person name="Detter J.C."/>
            <person name="Woyke T."/>
            <person name="Bristow J."/>
            <person name="Eisen J.A."/>
            <person name="Markowitz V."/>
            <person name="Hugenholtz P."/>
            <person name="Kyrpides N.C."/>
            <person name="Klenk H.P."/>
            <person name="Lapidus A."/>
        </authorList>
    </citation>
    <scope>NUCLEOTIDE SEQUENCE [LARGE SCALE GENOMIC DNA]</scope>
    <source>
        <strain evidence="5">DSM 44963</strain>
    </source>
</reference>
<organism evidence="4 5">
    <name type="scientific">Ktedonobacter racemifer DSM 44963</name>
    <dbReference type="NCBI Taxonomy" id="485913"/>
    <lineage>
        <taxon>Bacteria</taxon>
        <taxon>Bacillati</taxon>
        <taxon>Chloroflexota</taxon>
        <taxon>Ktedonobacteria</taxon>
        <taxon>Ktedonobacterales</taxon>
        <taxon>Ktedonobacteraceae</taxon>
        <taxon>Ktedonobacter</taxon>
    </lineage>
</organism>
<dbReference type="GO" id="GO:0005507">
    <property type="term" value="F:copper ion binding"/>
    <property type="evidence" value="ECO:0007669"/>
    <property type="project" value="InterPro"/>
</dbReference>
<dbReference type="InParanoid" id="D6TE51"/>
<dbReference type="OrthoDB" id="9813965at2"/>
<comment type="caution">
    <text evidence="4">The sequence shown here is derived from an EMBL/GenBank/DDBJ whole genome shotgun (WGS) entry which is preliminary data.</text>
</comment>
<dbReference type="FunCoup" id="D6TE51">
    <property type="interactions" value="66"/>
</dbReference>
<dbReference type="Proteomes" id="UP000004508">
    <property type="component" value="Unassembled WGS sequence"/>
</dbReference>
<dbReference type="PANTHER" id="PTHR46594:SF4">
    <property type="entry name" value="P-TYPE CATION-TRANSPORTING ATPASE"/>
    <property type="match status" value="1"/>
</dbReference>
<dbReference type="SUPFAM" id="SSF55008">
    <property type="entry name" value="HMA, heavy metal-associated domain"/>
    <property type="match status" value="1"/>
</dbReference>
<keyword evidence="5" id="KW-1185">Reference proteome</keyword>
<dbReference type="eggNOG" id="COG2608">
    <property type="taxonomic scope" value="Bacteria"/>
</dbReference>
<evidence type="ECO:0000256" key="2">
    <source>
        <dbReference type="ARBA" id="ARBA00022723"/>
    </source>
</evidence>
<dbReference type="InterPro" id="IPR036163">
    <property type="entry name" value="HMA_dom_sf"/>
</dbReference>
<evidence type="ECO:0000313" key="5">
    <source>
        <dbReference type="Proteomes" id="UP000004508"/>
    </source>
</evidence>
<dbReference type="InterPro" id="IPR017969">
    <property type="entry name" value="Heavy-metal-associated_CS"/>
</dbReference>
<dbReference type="RefSeq" id="WP_007904384.1">
    <property type="nucleotide sequence ID" value="NZ_ADVG01000001.1"/>
</dbReference>
<dbReference type="CDD" id="cd00371">
    <property type="entry name" value="HMA"/>
    <property type="match status" value="1"/>
</dbReference>
<evidence type="ECO:0000259" key="3">
    <source>
        <dbReference type="PROSITE" id="PS50846"/>
    </source>
</evidence>
<accession>D6TE51</accession>
<dbReference type="Gene3D" id="3.30.70.100">
    <property type="match status" value="1"/>
</dbReference>
<dbReference type="Pfam" id="PF00403">
    <property type="entry name" value="HMA"/>
    <property type="match status" value="1"/>
</dbReference>
<dbReference type="PRINTS" id="PR00944">
    <property type="entry name" value="CUEXPORT"/>
</dbReference>
<proteinExistence type="predicted"/>
<gene>
    <name evidence="4" type="ORF">Krac_9884</name>
</gene>
<dbReference type="EMBL" id="ADVG01000001">
    <property type="protein sequence ID" value="EFH88424.1"/>
    <property type="molecule type" value="Genomic_DNA"/>
</dbReference>
<dbReference type="InterPro" id="IPR006121">
    <property type="entry name" value="HMA_dom"/>
</dbReference>
<dbReference type="PROSITE" id="PS01047">
    <property type="entry name" value="HMA_1"/>
    <property type="match status" value="1"/>
</dbReference>
<evidence type="ECO:0000313" key="4">
    <source>
        <dbReference type="EMBL" id="EFH88424.1"/>
    </source>
</evidence>
<name>D6TE51_KTERA</name>
<dbReference type="FunFam" id="3.30.70.100:FF:000001">
    <property type="entry name" value="ATPase copper transporting beta"/>
    <property type="match status" value="1"/>
</dbReference>
<evidence type="ECO:0000256" key="1">
    <source>
        <dbReference type="ARBA" id="ARBA00015313"/>
    </source>
</evidence>
<keyword evidence="2" id="KW-0479">Metal-binding</keyword>
<dbReference type="PANTHER" id="PTHR46594">
    <property type="entry name" value="P-TYPE CATION-TRANSPORTING ATPASE"/>
    <property type="match status" value="1"/>
</dbReference>
<dbReference type="STRING" id="485913.Krac_9884"/>
<feature type="domain" description="HMA" evidence="3">
    <location>
        <begin position="2"/>
        <end position="68"/>
    </location>
</feature>